<dbReference type="OrthoDB" id="8918031at2759"/>
<organism evidence="2 3">
    <name type="scientific">Hemibagrus wyckioides</name>
    <dbReference type="NCBI Taxonomy" id="337641"/>
    <lineage>
        <taxon>Eukaryota</taxon>
        <taxon>Metazoa</taxon>
        <taxon>Chordata</taxon>
        <taxon>Craniata</taxon>
        <taxon>Vertebrata</taxon>
        <taxon>Euteleostomi</taxon>
        <taxon>Actinopterygii</taxon>
        <taxon>Neopterygii</taxon>
        <taxon>Teleostei</taxon>
        <taxon>Ostariophysi</taxon>
        <taxon>Siluriformes</taxon>
        <taxon>Bagridae</taxon>
        <taxon>Hemibagrus</taxon>
    </lineage>
</organism>
<dbReference type="AlphaFoldDB" id="A0A9D3N2L5"/>
<sequence>QESLHREREQIAVEMKKRTPDITFVDSAMSIMFSLRRQEVVEEEPPVSHMKVRQPALYTERQ</sequence>
<feature type="region of interest" description="Disordered" evidence="1">
    <location>
        <begin position="42"/>
        <end position="62"/>
    </location>
</feature>
<feature type="non-terminal residue" evidence="2">
    <location>
        <position position="1"/>
    </location>
</feature>
<name>A0A9D3N2L5_9TELE</name>
<protein>
    <submittedName>
        <fullName evidence="2">Uncharacterized protein</fullName>
    </submittedName>
</protein>
<dbReference type="Proteomes" id="UP000824219">
    <property type="component" value="Unassembled WGS sequence"/>
</dbReference>
<keyword evidence="3" id="KW-1185">Reference proteome</keyword>
<evidence type="ECO:0000313" key="3">
    <source>
        <dbReference type="Proteomes" id="UP000824219"/>
    </source>
</evidence>
<feature type="non-terminal residue" evidence="2">
    <location>
        <position position="62"/>
    </location>
</feature>
<proteinExistence type="predicted"/>
<accession>A0A9D3N2L5</accession>
<gene>
    <name evidence="2" type="ORF">KOW79_000026</name>
</gene>
<comment type="caution">
    <text evidence="2">The sequence shown here is derived from an EMBL/GenBank/DDBJ whole genome shotgun (WGS) entry which is preliminary data.</text>
</comment>
<evidence type="ECO:0000256" key="1">
    <source>
        <dbReference type="SAM" id="MobiDB-lite"/>
    </source>
</evidence>
<reference evidence="2" key="1">
    <citation type="submission" date="2021-06" db="EMBL/GenBank/DDBJ databases">
        <title>Chromosome-level genome assembly of the red-tail catfish (Hemibagrus wyckioides).</title>
        <authorList>
            <person name="Shao F."/>
        </authorList>
    </citation>
    <scope>NUCLEOTIDE SEQUENCE</scope>
    <source>
        <strain evidence="2">EC202008001</strain>
        <tissue evidence="2">Blood</tissue>
    </source>
</reference>
<evidence type="ECO:0000313" key="2">
    <source>
        <dbReference type="EMBL" id="KAG7313753.1"/>
    </source>
</evidence>
<dbReference type="EMBL" id="JAHKSW010000042">
    <property type="protein sequence ID" value="KAG7313753.1"/>
    <property type="molecule type" value="Genomic_DNA"/>
</dbReference>